<dbReference type="OrthoDB" id="6159398at2759"/>
<keyword evidence="9" id="KW-1185">Reference proteome</keyword>
<dbReference type="GO" id="GO:0005886">
    <property type="term" value="C:plasma membrane"/>
    <property type="evidence" value="ECO:0007669"/>
    <property type="project" value="TreeGrafter"/>
</dbReference>
<evidence type="ECO:0000313" key="10">
    <source>
        <dbReference type="RefSeq" id="XP_019622192.1"/>
    </source>
</evidence>
<dbReference type="CDD" id="cd00096">
    <property type="entry name" value="Ig"/>
    <property type="match status" value="1"/>
</dbReference>
<dbReference type="InterPro" id="IPR007110">
    <property type="entry name" value="Ig-like_dom"/>
</dbReference>
<sequence>MACPVDDVNAYRVTWTKENSLLAEIPQVGTPLIPPALSGRVSVNGSDVIIQGVELLDEGSYTCAVLDTSFTTEVSTVGLLVRVQPQTPVITLSGSPAAGQLQPGTNVTLVCHSWSGRPAAQLTWYRDGHLVNGTYLAVHDPDGFGSATVTVPLTVTEADDGVVYECVASGPAPIVTQTATVTLDVATVQTPAVIKTTVPSHVDSPGITTDLPAGGVAALAGSRALLSCDVGNVPVAKITWENDRGLVAEQTTGSVALIPPVLRDRVQVNGSDVIMDPVLVSDEGQYSCTVLHRDTFQELTDTVDLLVRVQPQAPVITIPGSPAAGQLQPGTNVTLVCHSWSGRPAAQLTWYRDGHSVNGVYTSSADVDGYANATLAVTLTVTAADDGVTYECVTSGPPPVVTERVEVTLRVLLPTTTTVVTTTETTTRETTSTEDTATTRRTTTQNSDSHATVPSATGTVQTTGKGDQTDESHTTRTPPGGGVVEAQSGTPLLTEPQIILVVIGTAMLLVILVASVVAVQKGCFRSKWEANLTTGSISQSVGSSYRANILYANAGNGYDGPASEMEMKNKELIKPPPEKII</sequence>
<dbReference type="GeneID" id="109468383"/>
<keyword evidence="3" id="KW-1015">Disulfide bond</keyword>
<dbReference type="InterPro" id="IPR013151">
    <property type="entry name" value="Immunoglobulin_dom"/>
</dbReference>
<feature type="compositionally biased region" description="Low complexity" evidence="6">
    <location>
        <begin position="421"/>
        <end position="444"/>
    </location>
</feature>
<dbReference type="AlphaFoldDB" id="A0A6P4YU85"/>
<protein>
    <submittedName>
        <fullName evidence="10">Kin of IRRE-like protein 1</fullName>
    </submittedName>
</protein>
<keyword evidence="2 7" id="KW-0472">Membrane</keyword>
<evidence type="ECO:0000256" key="3">
    <source>
        <dbReference type="ARBA" id="ARBA00023157"/>
    </source>
</evidence>
<dbReference type="InterPro" id="IPR003598">
    <property type="entry name" value="Ig_sub2"/>
</dbReference>
<dbReference type="InterPro" id="IPR003599">
    <property type="entry name" value="Ig_sub"/>
</dbReference>
<dbReference type="PANTHER" id="PTHR11640:SF164">
    <property type="entry name" value="MAM DOMAIN-CONTAINING GLYCOSYLPHOSPHATIDYLINOSITOL ANCHOR PROTEIN 1"/>
    <property type="match status" value="1"/>
</dbReference>
<feature type="region of interest" description="Disordered" evidence="6">
    <location>
        <begin position="421"/>
        <end position="488"/>
    </location>
</feature>
<dbReference type="RefSeq" id="XP_019622192.1">
    <property type="nucleotide sequence ID" value="XM_019766633.1"/>
</dbReference>
<proteinExistence type="predicted"/>
<gene>
    <name evidence="10" type="primary">LOC109468383</name>
</gene>
<dbReference type="SMART" id="SM00409">
    <property type="entry name" value="IG"/>
    <property type="match status" value="4"/>
</dbReference>
<dbReference type="InterPro" id="IPR013783">
    <property type="entry name" value="Ig-like_fold"/>
</dbReference>
<dbReference type="Pfam" id="PF00047">
    <property type="entry name" value="ig"/>
    <property type="match status" value="1"/>
</dbReference>
<dbReference type="Pfam" id="PF13927">
    <property type="entry name" value="Ig_3"/>
    <property type="match status" value="2"/>
</dbReference>
<name>A0A6P4YU85_BRABE</name>
<dbReference type="Gene3D" id="2.60.40.10">
    <property type="entry name" value="Immunoglobulins"/>
    <property type="match status" value="4"/>
</dbReference>
<dbReference type="KEGG" id="bbel:109468383"/>
<feature type="compositionally biased region" description="Polar residues" evidence="6">
    <location>
        <begin position="445"/>
        <end position="466"/>
    </location>
</feature>
<keyword evidence="7" id="KW-0812">Transmembrane</keyword>
<dbReference type="PANTHER" id="PTHR11640">
    <property type="entry name" value="NEPHRIN"/>
    <property type="match status" value="1"/>
</dbReference>
<comment type="subcellular location">
    <subcellularLocation>
        <location evidence="1">Membrane</location>
        <topology evidence="1">Single-pass type I membrane protein</topology>
    </subcellularLocation>
</comment>
<dbReference type="SUPFAM" id="SSF48726">
    <property type="entry name" value="Immunoglobulin"/>
    <property type="match status" value="4"/>
</dbReference>
<dbReference type="InterPro" id="IPR036179">
    <property type="entry name" value="Ig-like_dom_sf"/>
</dbReference>
<evidence type="ECO:0000256" key="5">
    <source>
        <dbReference type="ARBA" id="ARBA00023319"/>
    </source>
</evidence>
<dbReference type="Proteomes" id="UP000515135">
    <property type="component" value="Unplaced"/>
</dbReference>
<dbReference type="GO" id="GO:0005911">
    <property type="term" value="C:cell-cell junction"/>
    <property type="evidence" value="ECO:0007669"/>
    <property type="project" value="TreeGrafter"/>
</dbReference>
<dbReference type="GO" id="GO:0050839">
    <property type="term" value="F:cell adhesion molecule binding"/>
    <property type="evidence" value="ECO:0007669"/>
    <property type="project" value="TreeGrafter"/>
</dbReference>
<reference evidence="10" key="1">
    <citation type="submission" date="2025-08" db="UniProtKB">
        <authorList>
            <consortium name="RefSeq"/>
        </authorList>
    </citation>
    <scope>IDENTIFICATION</scope>
    <source>
        <tissue evidence="10">Gonad</tissue>
    </source>
</reference>
<dbReference type="InterPro" id="IPR051275">
    <property type="entry name" value="Cell_adhesion_signaling"/>
</dbReference>
<dbReference type="GO" id="GO:0098609">
    <property type="term" value="P:cell-cell adhesion"/>
    <property type="evidence" value="ECO:0007669"/>
    <property type="project" value="TreeGrafter"/>
</dbReference>
<keyword evidence="4" id="KW-0325">Glycoprotein</keyword>
<evidence type="ECO:0000259" key="8">
    <source>
        <dbReference type="PROSITE" id="PS50835"/>
    </source>
</evidence>
<evidence type="ECO:0000313" key="9">
    <source>
        <dbReference type="Proteomes" id="UP000515135"/>
    </source>
</evidence>
<dbReference type="PROSITE" id="PS50835">
    <property type="entry name" value="IG_LIKE"/>
    <property type="match status" value="4"/>
</dbReference>
<feature type="domain" description="Ig-like" evidence="8">
    <location>
        <begin position="205"/>
        <end position="304"/>
    </location>
</feature>
<feature type="domain" description="Ig-like" evidence="8">
    <location>
        <begin position="1"/>
        <end position="75"/>
    </location>
</feature>
<evidence type="ECO:0000256" key="7">
    <source>
        <dbReference type="SAM" id="Phobius"/>
    </source>
</evidence>
<evidence type="ECO:0000256" key="4">
    <source>
        <dbReference type="ARBA" id="ARBA00023180"/>
    </source>
</evidence>
<accession>A0A6P4YU85</accession>
<evidence type="ECO:0000256" key="6">
    <source>
        <dbReference type="SAM" id="MobiDB-lite"/>
    </source>
</evidence>
<dbReference type="SMART" id="SM00408">
    <property type="entry name" value="IGc2"/>
    <property type="match status" value="4"/>
</dbReference>
<organism evidence="9 10">
    <name type="scientific">Branchiostoma belcheri</name>
    <name type="common">Amphioxus</name>
    <dbReference type="NCBI Taxonomy" id="7741"/>
    <lineage>
        <taxon>Eukaryota</taxon>
        <taxon>Metazoa</taxon>
        <taxon>Chordata</taxon>
        <taxon>Cephalochordata</taxon>
        <taxon>Leptocardii</taxon>
        <taxon>Amphioxiformes</taxon>
        <taxon>Branchiostomatidae</taxon>
        <taxon>Branchiostoma</taxon>
    </lineage>
</organism>
<keyword evidence="7" id="KW-1133">Transmembrane helix</keyword>
<keyword evidence="5" id="KW-0393">Immunoglobulin domain</keyword>
<feature type="domain" description="Ig-like" evidence="8">
    <location>
        <begin position="311"/>
        <end position="408"/>
    </location>
</feature>
<evidence type="ECO:0000256" key="2">
    <source>
        <dbReference type="ARBA" id="ARBA00023136"/>
    </source>
</evidence>
<feature type="domain" description="Ig-like" evidence="8">
    <location>
        <begin position="88"/>
        <end position="182"/>
    </location>
</feature>
<feature type="transmembrane region" description="Helical" evidence="7">
    <location>
        <begin position="498"/>
        <end position="519"/>
    </location>
</feature>
<evidence type="ECO:0000256" key="1">
    <source>
        <dbReference type="ARBA" id="ARBA00004479"/>
    </source>
</evidence>